<dbReference type="EMBL" id="BDIP01000201">
    <property type="protein sequence ID" value="GIQ80598.1"/>
    <property type="molecule type" value="Genomic_DNA"/>
</dbReference>
<evidence type="ECO:0000256" key="1">
    <source>
        <dbReference type="SAM" id="MobiDB-lite"/>
    </source>
</evidence>
<evidence type="ECO:0000313" key="3">
    <source>
        <dbReference type="Proteomes" id="UP000265618"/>
    </source>
</evidence>
<organism evidence="2 3">
    <name type="scientific">Kipferlia bialata</name>
    <dbReference type="NCBI Taxonomy" id="797122"/>
    <lineage>
        <taxon>Eukaryota</taxon>
        <taxon>Metamonada</taxon>
        <taxon>Carpediemonas-like organisms</taxon>
        <taxon>Kipferlia</taxon>
    </lineage>
</organism>
<feature type="compositionally biased region" description="Basic residues" evidence="1">
    <location>
        <begin position="60"/>
        <end position="72"/>
    </location>
</feature>
<keyword evidence="3" id="KW-1185">Reference proteome</keyword>
<comment type="caution">
    <text evidence="2">The sequence shown here is derived from an EMBL/GenBank/DDBJ whole genome shotgun (WGS) entry which is preliminary data.</text>
</comment>
<protein>
    <submittedName>
        <fullName evidence="2">Uncharacterized protein</fullName>
    </submittedName>
</protein>
<feature type="region of interest" description="Disordered" evidence="1">
    <location>
        <begin position="56"/>
        <end position="76"/>
    </location>
</feature>
<feature type="region of interest" description="Disordered" evidence="1">
    <location>
        <begin position="195"/>
        <end position="264"/>
    </location>
</feature>
<name>A0A9K3CNP8_9EUKA</name>
<feature type="region of interest" description="Disordered" evidence="1">
    <location>
        <begin position="1077"/>
        <end position="1111"/>
    </location>
</feature>
<feature type="region of interest" description="Disordered" evidence="1">
    <location>
        <begin position="2938"/>
        <end position="2958"/>
    </location>
</feature>
<feature type="compositionally biased region" description="Pro residues" evidence="1">
    <location>
        <begin position="2948"/>
        <end position="2958"/>
    </location>
</feature>
<gene>
    <name evidence="2" type="ORF">KIPB_001424</name>
</gene>
<accession>A0A9K3CNP8</accession>
<feature type="region of interest" description="Disordered" evidence="1">
    <location>
        <begin position="1547"/>
        <end position="1573"/>
    </location>
</feature>
<feature type="compositionally biased region" description="Basic and acidic residues" evidence="1">
    <location>
        <begin position="232"/>
        <end position="244"/>
    </location>
</feature>
<feature type="region of interest" description="Disordered" evidence="1">
    <location>
        <begin position="3316"/>
        <end position="3344"/>
    </location>
</feature>
<evidence type="ECO:0000313" key="2">
    <source>
        <dbReference type="EMBL" id="GIQ80598.1"/>
    </source>
</evidence>
<feature type="compositionally biased region" description="Low complexity" evidence="1">
    <location>
        <begin position="3326"/>
        <end position="3339"/>
    </location>
</feature>
<dbReference type="Proteomes" id="UP000265618">
    <property type="component" value="Unassembled WGS sequence"/>
</dbReference>
<sequence>MRLWAKPGLCEHLKQRGVLATCLIESDSVSSVRKAIAKEPTVIVLDYGAQGFVTNSAPPKKGKANRKGKREKGKKEKQHEMMWKMLAKYSMPVHAYVVLEDEMASHAVGAETYCQNLVRVMTELYLDEIDLGSMYTRETIEYAFSYVGGQQKNDAIDSVMRSIPARYQGLLTSVALRKRMESKAAVYREVDCMHNRTDGTHAPVPAPVVPPKSSTQEAPVVVEAEAEDVETETERAESSPEAEAKTPQPKVGVVPPGGKGSDTLEGRIHGALSRARTGRVQRHDGTDPIKKAATLYRWAKRSEVRFSSNETGHVMALLDVLTERDPAALASFLASPCRPVILVVDTDWEAEALLDKIPMAHSSSFVRFDINSTPADVGNQLTCGARAFVVSQTIVEQEPDLMEDVLLVVFGACNDSKSVEWGGFMCFHLPRLSTAVVRVLSAVGREAPDCIRHVAMSWPVGCPTTEYYSMPCGVLESVGTPVDRPPVQDPRMRQLMEDADEKNSVGGRCPTGKRLLDLAEAYSEGAHPCNRWETSSFQTAYSSEDPAPHMAVIISYLMGKIQSLPNDLPLTIVVLSDQHDVANAQFIGDNRETLRVRSYDQLSTHLQHKRWAKVASCSVALVSADRFTVDVRERWQFDLTMCTKTAISNPLKSAAARTFGGVLFFDVEKLNINVLDPVLSLMERQSRHNPQIAICREVPHKLFVTRQPEPGQALDNATRERLSPDSDRTAAEWDFVSVNTDPHTPWSVPGITAPTYLSGETLRDMLFRWLQVGTTTVPQMYPFRGVTVPLNTTYVVYVPDICSAKWVTGLAEALRALGYKALAAAEAKSPNQLKKQMLAQCKDPLAPLSIVIMTHSMLGGDKAGKGRRLSSTVWRVLGSKGVAAHAIYAVRDLTYTRRTTSPMPFEEYGIDPGPIPPSALTVEDVDDLAFHQGNVANLQADIGDFYTKQVPELILEASDPYSREGEATGGSLHIVPKDYSHILRGLGPEPAQDDPLSMILKLAGCESNLSDESTEMIDVARRMLSTSADAPLQKDVVQMLQEALALKDGKASVEQEAATTTESKPTPVVDVVVTPSAPEAPAQPSAPTDATPTVPTTETGDDAVSAGEAEGAVVVSSAEAEVVETEPVKRLVLPAHIPDPTGDSVCFCLPGHPPHKEVMAVISSNETGPHPHMEHILKAIGPNPGVLPDRMPVTLMIVPNTREALIAQYVCERFVPVWDVTKDSSPAAIVVPADLPPSSLRVHLWNALRHTFYDLGFGSVFVFQARRVPVFFWAVAMPAISARFTADSFYAGGPKDRVQDIRERCLRDAEGAKDLDNLLPKSYRGKAKGLFRPMVGGLGMDLHMMLETRASISLDRAQVAALVLHHSCIRHAVTHIPPCIETLSVPEGHVYLILLGGDAFDEAPALAKWLMSRGVKTLSLSAFKKAKDVTKSKSVPTTGVFLANHTAVLNRGNKKANILVTLMQRLAADPSRVLTVMWGSHQTVNKAEQKMSKQLAQLYVDAYLRGMSRTRALDIVETGGSLCWMPEAVDLKTLTNTDRMWDEVRQALGVPKPGQRKPTRSSPPSCAEASKRITDPKMLAAVREQVRADMMAAKELPPDAASGESLAFTSLQEVDPPIHPPCISSMLSLFAGNGPTLSGNSHVLLLVATGQEMVDSLTAEWPDIIRYWDASKLAPNPGDLIERPTSIIAVRSDLPEEEVYRSTWAAFESIHKHRMSYGGAVIMRDVHLAERPIWVALTAFPRQLWGIDALSCGYLMEKRGIIEDVKNKVRHALLRVGTLIDLDAKGALPSIRPSAMVDGDTHLIRVRECDMVAETSSKVPLDRDRFVTLCRHQCMIHRAMDSVPNTLTSLVMPANTVYMVFLGGAAQQEVHMFEGTLRAKGVGIVRVESLTSPGILGQTDFIRGTDVFVASHESVSPSYTPFLGNTLLATLLTALSADSRELGCVWGDATGPSPSSEATTPNGVHPLTHLLATHYIANLTPERVSAVFAAGNTVRTATPFPSSLEASWGKLCQGTLLQTQRSQSTSSVPASAVDSVEVIVADSEGQDMAVNEILLLKASSDVPALDRMFRYINGDTSTLPDADTTVLIVVDTHAAAEALARRCPLLVPAPDVSVHMRPSGVIFNNTTHPDAMRVLMQRVIQLCRMDDAPNYTPSGSGTYGGLLILDTVPPCDRFFDMLGGAVGKCRESQAMLYVSLSPLGAELYPYADMVIRSCLKLMRDSESGPAYPLETNADALARGVRKGYYGSMTDRVGCLLERRPSLTLNAIEYASLCTFHILTPNGMKALPKTLSSISMEPGCVYLTLFGGEVEASASHFTGYLLDRGVKCRALSSFRRTKDILNTNPVAGTDMFFAGVDAVTQKGTKRAQLLRALMNRLSKDKRTLRVFVSCGNMVALGTGQWIRPIASLLATEYLTHIPKPRAQSICHHRDTFYMLPEVASEATARCMWSTVCELLGFEDSYQPITPGDDTTPETPDAPFSASTHAVLTDPTQTLFVHGAIPYITAVSDVLRGDRVPASLASDQPPLLVVVPTIAHVILACAITPRFVTAHSLSACFKENRTLPETPAAIIIEQHAGRVGVLVRSALSYLARTGTTCGGVLGFHATFIPAPVLLWHLNLGTTKAHKVVFRRQLCLAGSSIQTVRGVMADSLAAVEEGVAADLKAHPTVCHVTPEEVMGDGVIPSGSTVSVSMPEAQTPAPAPVVGGTKPGNVPVTPDTALNALLGRPQDDRPVLVARSLCTLLYRLNFASLEGSLAQRWFTRKNLRVSVPEGRCFLVVVPARSKRDMMSLLMAFNGMGPSVAIIGTAPGIRRRALRHDPAQLAKAQICLVYEGLFSSTRRSDLDERRALWKALSGPGLSLSVIGVSDMAVSNQEQVQANTAALLSSVVRDYLVEVPADRLEALLASNPLSLVGEGIDTYTSTDSVWETVVNLVRHFKSGADSNAQTGVPPKNPGAKPPLKPRVVKALEGRALEARPKERRRYIMPAQFSHALSQVKRYTSHPVNKRGRHKLTDKGCMDQALDNLPAPNPYQTIVVYFEDSDAAHMQALAASLTERHLPTLYLGSVSCPEELDFRLVPPPAVILATFSALAEAPVHRTKKGISLRQYMHSTLGHIGWDLQAYYVRKDAPDKTRGARPNADDFASFLNHYWREYVVALPPEVKAALHKGPPCMFGSVPSDTAILHRMWTVNCTHGKGGGEGGDVIISLQPGAVPVSSGALESVVSTVLGVEAEGGMETPVPAVESQTVSAGAPEVEVEATEAQASALKAEAKAEEAHQRRCDRVMAQHLLTGYSLTLPANLAFEVKFNNPFEGVETGQRVRARNAHTSRDPTTPSPSSASTRSGGHDDVPQVVLRTLHTMDTPRFKTLLRGIEKRGTFQTGGAECFADWTETYCLPEGVSTYVVCMPLEDERWSSRFCRTLNAKGLSCIRLSRCKTVSRLRRALKARPEVVVVPYSHASAPEGSMRRRLVLEFARYLAKRRMRAELFFCQFGAHIGQGVHSPGAGALMATYHVFLERYLASRPLQEVLAWALCPGERHLSPTLPESLAACILEEVSTMLCTHSINTGPELYQKILLVSPRVPVSVSVIKGPPDLKGKDSAYGPGGSLIVPLKCPQPTPATMPSRERLREYLADHYRQFH</sequence>
<proteinExistence type="predicted"/>
<reference evidence="2 3" key="1">
    <citation type="journal article" date="2018" name="PLoS ONE">
        <title>The draft genome of Kipferlia bialata reveals reductive genome evolution in fornicate parasites.</title>
        <authorList>
            <person name="Tanifuji G."/>
            <person name="Takabayashi S."/>
            <person name="Kume K."/>
            <person name="Takagi M."/>
            <person name="Nakayama T."/>
            <person name="Kamikawa R."/>
            <person name="Inagaki Y."/>
            <person name="Hashimoto T."/>
        </authorList>
    </citation>
    <scope>NUCLEOTIDE SEQUENCE [LARGE SCALE GENOMIC DNA]</scope>
    <source>
        <strain evidence="2">NY0173</strain>
    </source>
</reference>